<dbReference type="AlphaFoldDB" id="A0AAW0U085"/>
<comment type="caution">
    <text evidence="1">The sequence shown here is derived from an EMBL/GenBank/DDBJ whole genome shotgun (WGS) entry which is preliminary data.</text>
</comment>
<protein>
    <submittedName>
        <fullName evidence="1">Uncharacterized protein</fullName>
    </submittedName>
</protein>
<reference evidence="1 2" key="1">
    <citation type="submission" date="2023-03" db="EMBL/GenBank/DDBJ databases">
        <title>High-quality genome of Scylla paramamosain provides insights in environmental adaptation.</title>
        <authorList>
            <person name="Zhang L."/>
        </authorList>
    </citation>
    <scope>NUCLEOTIDE SEQUENCE [LARGE SCALE GENOMIC DNA]</scope>
    <source>
        <strain evidence="1">LZ_2023a</strain>
        <tissue evidence="1">Muscle</tissue>
    </source>
</reference>
<keyword evidence="2" id="KW-1185">Reference proteome</keyword>
<accession>A0AAW0U085</accession>
<dbReference type="EMBL" id="JARAKH010000021">
    <property type="protein sequence ID" value="KAK8392858.1"/>
    <property type="molecule type" value="Genomic_DNA"/>
</dbReference>
<dbReference type="Proteomes" id="UP001487740">
    <property type="component" value="Unassembled WGS sequence"/>
</dbReference>
<evidence type="ECO:0000313" key="1">
    <source>
        <dbReference type="EMBL" id="KAK8392858.1"/>
    </source>
</evidence>
<organism evidence="1 2">
    <name type="scientific">Scylla paramamosain</name>
    <name type="common">Mud crab</name>
    <dbReference type="NCBI Taxonomy" id="85552"/>
    <lineage>
        <taxon>Eukaryota</taxon>
        <taxon>Metazoa</taxon>
        <taxon>Ecdysozoa</taxon>
        <taxon>Arthropoda</taxon>
        <taxon>Crustacea</taxon>
        <taxon>Multicrustacea</taxon>
        <taxon>Malacostraca</taxon>
        <taxon>Eumalacostraca</taxon>
        <taxon>Eucarida</taxon>
        <taxon>Decapoda</taxon>
        <taxon>Pleocyemata</taxon>
        <taxon>Brachyura</taxon>
        <taxon>Eubrachyura</taxon>
        <taxon>Portunoidea</taxon>
        <taxon>Portunidae</taxon>
        <taxon>Portuninae</taxon>
        <taxon>Scylla</taxon>
    </lineage>
</organism>
<gene>
    <name evidence="1" type="ORF">O3P69_013113</name>
</gene>
<name>A0AAW0U085_SCYPA</name>
<sequence>MRRPCEAAGVVVAVVAVGPRKGLVPNVRRGFAGIPPRVSRRGATSVSLQKAVLTPHCFSAVMRARFGSEDYNHLAGEVVHL</sequence>
<proteinExistence type="predicted"/>
<evidence type="ECO:0000313" key="2">
    <source>
        <dbReference type="Proteomes" id="UP001487740"/>
    </source>
</evidence>